<evidence type="ECO:0000259" key="3">
    <source>
        <dbReference type="Pfam" id="PF20732"/>
    </source>
</evidence>
<name>A0ABY6J2X2_9BACT</name>
<evidence type="ECO:0000313" key="5">
    <source>
        <dbReference type="Proteomes" id="UP001162741"/>
    </source>
</evidence>
<dbReference type="EMBL" id="CP107006">
    <property type="protein sequence ID" value="UYQ93987.1"/>
    <property type="molecule type" value="Genomic_DNA"/>
</dbReference>
<dbReference type="Proteomes" id="UP001162741">
    <property type="component" value="Chromosome"/>
</dbReference>
<protein>
    <submittedName>
        <fullName evidence="4">DUF1343 domain-containing protein</fullName>
    </submittedName>
</protein>
<gene>
    <name evidence="4" type="ORF">MKQ68_02625</name>
</gene>
<dbReference type="Pfam" id="PF07075">
    <property type="entry name" value="NamZ_N"/>
    <property type="match status" value="1"/>
</dbReference>
<keyword evidence="5" id="KW-1185">Reference proteome</keyword>
<dbReference type="PANTHER" id="PTHR42915:SF1">
    <property type="entry name" value="PEPTIDOGLYCAN BETA-N-ACETYLMURAMIDASE NAMZ"/>
    <property type="match status" value="1"/>
</dbReference>
<organism evidence="4 5">
    <name type="scientific">Chitinophaga horti</name>
    <dbReference type="NCBI Taxonomy" id="2920382"/>
    <lineage>
        <taxon>Bacteria</taxon>
        <taxon>Pseudomonadati</taxon>
        <taxon>Bacteroidota</taxon>
        <taxon>Chitinophagia</taxon>
        <taxon>Chitinophagales</taxon>
        <taxon>Chitinophagaceae</taxon>
        <taxon>Chitinophaga</taxon>
    </lineage>
</organism>
<evidence type="ECO:0000313" key="4">
    <source>
        <dbReference type="EMBL" id="UYQ93987.1"/>
    </source>
</evidence>
<feature type="domain" description="Peptidoglycan beta-N-acetylmuramidase NamZ N-terminal" evidence="2">
    <location>
        <begin position="42"/>
        <end position="241"/>
    </location>
</feature>
<dbReference type="Gene3D" id="3.40.50.12170">
    <property type="entry name" value="Uncharacterised protein PF07075, DUF1343"/>
    <property type="match status" value="1"/>
</dbReference>
<dbReference type="Gene3D" id="3.90.1150.140">
    <property type="match status" value="1"/>
</dbReference>
<dbReference type="PANTHER" id="PTHR42915">
    <property type="entry name" value="HYPOTHETICAL 460 KDA PROTEIN IN FEUA-SIGW INTERGENIC REGION [PRECURSOR]"/>
    <property type="match status" value="1"/>
</dbReference>
<dbReference type="InterPro" id="IPR048502">
    <property type="entry name" value="NamZ_N"/>
</dbReference>
<proteinExistence type="predicted"/>
<dbReference type="Pfam" id="PF20732">
    <property type="entry name" value="NamZ_C"/>
    <property type="match status" value="1"/>
</dbReference>
<feature type="signal peptide" evidence="1">
    <location>
        <begin position="1"/>
        <end position="18"/>
    </location>
</feature>
<dbReference type="RefSeq" id="WP_264281956.1">
    <property type="nucleotide sequence ID" value="NZ_CP107006.1"/>
</dbReference>
<sequence>MKKTIAFVLLLISFAAQAQTTSVTTGAARTKDYLPLLQGKRVALLVNQTATIGQTHLVDSLLKLKVKITKIFSPEHGFRGNADAGEKVGDSKDAATGLPIVSLYGKHRKADAADLKDVDVLIFDIQDVGTRFYTYISSLQELMESAADNNKLLIVLDRPNPNGHYVDGPVLDTAFRSFVGMQPIPVVHGMTVGEYAQMLNGEGWLNNGQRCELKVITCTGYTHNTMYKLPVKPSPNLPNMQSIYLYPGTCFFEGTPLSLGRGTDKPFQVYGHPDLPKNLYQFTPRSVPGAKNPPLLNKLCYGYDLSAVKPAAKLDLQPVLKAYQLFPKKDQFFTKFFNTLAGNSALQAQIKAGKSEAEIRKSWEPALSKFKSIRKKYLLYKDFE</sequence>
<dbReference type="InterPro" id="IPR008302">
    <property type="entry name" value="NamZ"/>
</dbReference>
<accession>A0ABY6J2X2</accession>
<feature type="chain" id="PRO_5045583288" evidence="1">
    <location>
        <begin position="19"/>
        <end position="384"/>
    </location>
</feature>
<evidence type="ECO:0000256" key="1">
    <source>
        <dbReference type="SAM" id="SignalP"/>
    </source>
</evidence>
<keyword evidence="1" id="KW-0732">Signal</keyword>
<reference evidence="4" key="1">
    <citation type="submission" date="2022-10" db="EMBL/GenBank/DDBJ databases">
        <title>Chitinophaga sp. nov., isolated from soil.</title>
        <authorList>
            <person name="Jeon C.O."/>
        </authorList>
    </citation>
    <scope>NUCLEOTIDE SEQUENCE</scope>
    <source>
        <strain evidence="4">R8</strain>
    </source>
</reference>
<evidence type="ECO:0000259" key="2">
    <source>
        <dbReference type="Pfam" id="PF07075"/>
    </source>
</evidence>
<dbReference type="PIRSF" id="PIRSF016719">
    <property type="entry name" value="UCP016719"/>
    <property type="match status" value="1"/>
</dbReference>
<dbReference type="InterPro" id="IPR048503">
    <property type="entry name" value="NamZ_C"/>
</dbReference>
<feature type="domain" description="Peptidoglycan beta-N-acetylmuramidase NamZ C-terminal" evidence="3">
    <location>
        <begin position="244"/>
        <end position="380"/>
    </location>
</feature>